<protein>
    <submittedName>
        <fullName evidence="2">Uncharacterized protein</fullName>
    </submittedName>
</protein>
<organism evidence="2 3">
    <name type="scientific">Aldrovandia affinis</name>
    <dbReference type="NCBI Taxonomy" id="143900"/>
    <lineage>
        <taxon>Eukaryota</taxon>
        <taxon>Metazoa</taxon>
        <taxon>Chordata</taxon>
        <taxon>Craniata</taxon>
        <taxon>Vertebrata</taxon>
        <taxon>Euteleostomi</taxon>
        <taxon>Actinopterygii</taxon>
        <taxon>Neopterygii</taxon>
        <taxon>Teleostei</taxon>
        <taxon>Notacanthiformes</taxon>
        <taxon>Halosauridae</taxon>
        <taxon>Aldrovandia</taxon>
    </lineage>
</organism>
<feature type="region of interest" description="Disordered" evidence="1">
    <location>
        <begin position="23"/>
        <end position="89"/>
    </location>
</feature>
<dbReference type="EMBL" id="JAINUG010000191">
    <property type="protein sequence ID" value="KAJ8388724.1"/>
    <property type="molecule type" value="Genomic_DNA"/>
</dbReference>
<keyword evidence="3" id="KW-1185">Reference proteome</keyword>
<dbReference type="Proteomes" id="UP001221898">
    <property type="component" value="Unassembled WGS sequence"/>
</dbReference>
<accession>A0AAD7WAD0</accession>
<evidence type="ECO:0000313" key="2">
    <source>
        <dbReference type="EMBL" id="KAJ8388724.1"/>
    </source>
</evidence>
<comment type="caution">
    <text evidence="2">The sequence shown here is derived from an EMBL/GenBank/DDBJ whole genome shotgun (WGS) entry which is preliminary data.</text>
</comment>
<evidence type="ECO:0000256" key="1">
    <source>
        <dbReference type="SAM" id="MobiDB-lite"/>
    </source>
</evidence>
<evidence type="ECO:0000313" key="3">
    <source>
        <dbReference type="Proteomes" id="UP001221898"/>
    </source>
</evidence>
<gene>
    <name evidence="2" type="ORF">AAFF_G00131330</name>
</gene>
<feature type="compositionally biased region" description="Basic and acidic residues" evidence="1">
    <location>
        <begin position="34"/>
        <end position="82"/>
    </location>
</feature>
<sequence>MRHTTAGEKPLCVCACAARQVFSGGAGGITGGETEPRADRSPVSRGEGGETRAGRRRGDEEGVKRREDDRQRERVPSSEGRFRNAAALP</sequence>
<reference evidence="2" key="1">
    <citation type="journal article" date="2023" name="Science">
        <title>Genome structures resolve the early diversification of teleost fishes.</title>
        <authorList>
            <person name="Parey E."/>
            <person name="Louis A."/>
            <person name="Montfort J."/>
            <person name="Bouchez O."/>
            <person name="Roques C."/>
            <person name="Iampietro C."/>
            <person name="Lluch J."/>
            <person name="Castinel A."/>
            <person name="Donnadieu C."/>
            <person name="Desvignes T."/>
            <person name="Floi Bucao C."/>
            <person name="Jouanno E."/>
            <person name="Wen M."/>
            <person name="Mejri S."/>
            <person name="Dirks R."/>
            <person name="Jansen H."/>
            <person name="Henkel C."/>
            <person name="Chen W.J."/>
            <person name="Zahm M."/>
            <person name="Cabau C."/>
            <person name="Klopp C."/>
            <person name="Thompson A.W."/>
            <person name="Robinson-Rechavi M."/>
            <person name="Braasch I."/>
            <person name="Lecointre G."/>
            <person name="Bobe J."/>
            <person name="Postlethwait J.H."/>
            <person name="Berthelot C."/>
            <person name="Roest Crollius H."/>
            <person name="Guiguen Y."/>
        </authorList>
    </citation>
    <scope>NUCLEOTIDE SEQUENCE</scope>
    <source>
        <strain evidence="2">NC1722</strain>
    </source>
</reference>
<proteinExistence type="predicted"/>
<dbReference type="AlphaFoldDB" id="A0AAD7WAD0"/>
<name>A0AAD7WAD0_9TELE</name>